<dbReference type="KEGG" id="aon:DEH84_01625"/>
<dbReference type="InterPro" id="IPR003488">
    <property type="entry name" value="DprA"/>
</dbReference>
<gene>
    <name evidence="4" type="primary">dprA</name>
    <name evidence="4" type="ORF">DEH84_01625</name>
</gene>
<dbReference type="InterPro" id="IPR010994">
    <property type="entry name" value="RuvA_2-like"/>
</dbReference>
<dbReference type="PANTHER" id="PTHR43022:SF1">
    <property type="entry name" value="PROTEIN SMF"/>
    <property type="match status" value="1"/>
</dbReference>
<dbReference type="NCBIfam" id="TIGR00732">
    <property type="entry name" value="dprA"/>
    <property type="match status" value="1"/>
</dbReference>
<organism evidence="4 5">
    <name type="scientific">Aquabacterium olei</name>
    <dbReference type="NCBI Taxonomy" id="1296669"/>
    <lineage>
        <taxon>Bacteria</taxon>
        <taxon>Pseudomonadati</taxon>
        <taxon>Pseudomonadota</taxon>
        <taxon>Betaproteobacteria</taxon>
        <taxon>Burkholderiales</taxon>
        <taxon>Aquabacterium</taxon>
    </lineage>
</organism>
<comment type="similarity">
    <text evidence="1">Belongs to the DprA/Smf family.</text>
</comment>
<feature type="domain" description="DprA winged helix" evidence="3">
    <location>
        <begin position="315"/>
        <end position="372"/>
    </location>
</feature>
<dbReference type="Gene3D" id="3.40.50.450">
    <property type="match status" value="1"/>
</dbReference>
<dbReference type="InterPro" id="IPR057666">
    <property type="entry name" value="DrpA_SLOG"/>
</dbReference>
<keyword evidence="5" id="KW-1185">Reference proteome</keyword>
<proteinExistence type="inferred from homology"/>
<evidence type="ECO:0000256" key="1">
    <source>
        <dbReference type="ARBA" id="ARBA00006525"/>
    </source>
</evidence>
<evidence type="ECO:0000259" key="3">
    <source>
        <dbReference type="Pfam" id="PF17782"/>
    </source>
</evidence>
<reference evidence="4 5" key="1">
    <citation type="submission" date="2018-05" db="EMBL/GenBank/DDBJ databases">
        <title>complete genome sequence of Aquabacterium olei NBRC 110486.</title>
        <authorList>
            <person name="Tang B."/>
            <person name="Chang J."/>
            <person name="Zhang L."/>
            <person name="Yang H."/>
        </authorList>
    </citation>
    <scope>NUCLEOTIDE SEQUENCE [LARGE SCALE GENOMIC DNA]</scope>
    <source>
        <strain evidence="4 5">NBRC 110486</strain>
    </source>
</reference>
<dbReference type="Pfam" id="PF02481">
    <property type="entry name" value="DNA_processg_A"/>
    <property type="match status" value="1"/>
</dbReference>
<dbReference type="AlphaFoldDB" id="A0A2U8FN25"/>
<dbReference type="OrthoDB" id="9785707at2"/>
<dbReference type="EMBL" id="CP029210">
    <property type="protein sequence ID" value="AWI52278.1"/>
    <property type="molecule type" value="Genomic_DNA"/>
</dbReference>
<name>A0A2U8FN25_9BURK</name>
<sequence length="380" mass="39451">MDMDELGAWLRLLLSPRVGPLLARRLLAAFGSPQAIFAATPSALATLVSAREAANLGTPPPDLSVVLERTAAWLAESPRHHVLSLADPRYPVALLDLADPPILLFAQGDLTLLQRPAVAVVGSRHPTPQGADHAQAFSAAFSEVGVVVVSGLARGIDGAAHVGALEGQARQPRAGGGTIAVVGTGPDVVYPKAHAGLAARIAEHGLLLSEFVPGTPPLAAHFPKRNRLVAALSRGTLVVEAAVQSGSLITARLATELGREVLAIPGSIHAPQARGCHALIKQGARLVETAQDVLEELQLQRPVQLLADLVQARGAATADEADAPVDPLLAAMGHDPVSQEALCARTGWGPAELGARLLELELDGHVARLPGQLFQRVARA</sequence>
<evidence type="ECO:0000313" key="5">
    <source>
        <dbReference type="Proteomes" id="UP000244892"/>
    </source>
</evidence>
<dbReference type="SUPFAM" id="SSF47781">
    <property type="entry name" value="RuvA domain 2-like"/>
    <property type="match status" value="1"/>
</dbReference>
<dbReference type="Proteomes" id="UP000244892">
    <property type="component" value="Chromosome"/>
</dbReference>
<evidence type="ECO:0000259" key="2">
    <source>
        <dbReference type="Pfam" id="PF02481"/>
    </source>
</evidence>
<dbReference type="Pfam" id="PF17782">
    <property type="entry name" value="WHD_DprA"/>
    <property type="match status" value="1"/>
</dbReference>
<dbReference type="InterPro" id="IPR041614">
    <property type="entry name" value="DprA_WH"/>
</dbReference>
<dbReference type="GO" id="GO:0009294">
    <property type="term" value="P:DNA-mediated transformation"/>
    <property type="evidence" value="ECO:0007669"/>
    <property type="project" value="InterPro"/>
</dbReference>
<dbReference type="PANTHER" id="PTHR43022">
    <property type="entry name" value="PROTEIN SMF"/>
    <property type="match status" value="1"/>
</dbReference>
<accession>A0A2U8FN25</accession>
<dbReference type="Pfam" id="PF21102">
    <property type="entry name" value="DprA_N"/>
    <property type="match status" value="1"/>
</dbReference>
<feature type="domain" description="Smf/DprA SLOG" evidence="2">
    <location>
        <begin position="82"/>
        <end position="297"/>
    </location>
</feature>
<protein>
    <submittedName>
        <fullName evidence="4">DNA-protecting protein DprA</fullName>
    </submittedName>
</protein>
<dbReference type="SUPFAM" id="SSF102405">
    <property type="entry name" value="MCP/YpsA-like"/>
    <property type="match status" value="1"/>
</dbReference>
<evidence type="ECO:0000313" key="4">
    <source>
        <dbReference type="EMBL" id="AWI52278.1"/>
    </source>
</evidence>